<accession>A0A9P7AZ61</accession>
<dbReference type="GO" id="GO:0005737">
    <property type="term" value="C:cytoplasm"/>
    <property type="evidence" value="ECO:0007669"/>
    <property type="project" value="TreeGrafter"/>
</dbReference>
<dbReference type="PANTHER" id="PTHR35020">
    <property type="entry name" value="N-ACETYLGLUCOSAMINE-INDUCED PROTEIN 1"/>
    <property type="match status" value="1"/>
</dbReference>
<dbReference type="Pfam" id="PF12239">
    <property type="entry name" value="DUF3605"/>
    <property type="match status" value="1"/>
</dbReference>
<dbReference type="Proteomes" id="UP000785200">
    <property type="component" value="Unassembled WGS sequence"/>
</dbReference>
<gene>
    <name evidence="1" type="ORF">D0Z07_2481</name>
</gene>
<protein>
    <submittedName>
        <fullName evidence="1">N-acetylglucosamine-induced 1</fullName>
    </submittedName>
</protein>
<dbReference type="InterPro" id="IPR022036">
    <property type="entry name" value="DUF3605"/>
</dbReference>
<organism evidence="1 2">
    <name type="scientific">Hyphodiscus hymeniophilus</name>
    <dbReference type="NCBI Taxonomy" id="353542"/>
    <lineage>
        <taxon>Eukaryota</taxon>
        <taxon>Fungi</taxon>
        <taxon>Dikarya</taxon>
        <taxon>Ascomycota</taxon>
        <taxon>Pezizomycotina</taxon>
        <taxon>Leotiomycetes</taxon>
        <taxon>Helotiales</taxon>
        <taxon>Hyphodiscaceae</taxon>
        <taxon>Hyphodiscus</taxon>
    </lineage>
</organism>
<dbReference type="EMBL" id="VNKQ01000005">
    <property type="protein sequence ID" value="KAG0650700.1"/>
    <property type="molecule type" value="Genomic_DNA"/>
</dbReference>
<dbReference type="PANTHER" id="PTHR35020:SF4">
    <property type="entry name" value="N-ACETYLGLUCOSAMINE-INDUCED PROTEIN 1"/>
    <property type="match status" value="1"/>
</dbReference>
<reference evidence="1" key="1">
    <citation type="submission" date="2019-07" db="EMBL/GenBank/DDBJ databases">
        <title>Hyphodiscus hymeniophilus genome sequencing and assembly.</title>
        <authorList>
            <person name="Kramer G."/>
            <person name="Nodwell J."/>
        </authorList>
    </citation>
    <scope>NUCLEOTIDE SEQUENCE</scope>
    <source>
        <strain evidence="1">ATCC 34498</strain>
    </source>
</reference>
<proteinExistence type="predicted"/>
<name>A0A9P7AZ61_9HELO</name>
<sequence>MGSLNPTDSPYWQINVPVSLRTADCPAFLLDLSAKDKGIISTPDSQYHVLTWPEVQLIISRNRIDLFQRVPSELRRYLAYNWELRQKYGSVMEFVLQERLGWEVPIAAEGKPFEEKTDIKVLWNDWPYGIDERIVHLVVWTKFELEDDPKTDDLTEEARAKINEYVDEVFGKRAGKENVIWFKNWKSLKSVHAVEHFHVMLFDPDPDFVREITNGDVPLSRKV</sequence>
<evidence type="ECO:0000313" key="1">
    <source>
        <dbReference type="EMBL" id="KAG0650700.1"/>
    </source>
</evidence>
<dbReference type="AlphaFoldDB" id="A0A9P7AZ61"/>
<keyword evidence="2" id="KW-1185">Reference proteome</keyword>
<evidence type="ECO:0000313" key="2">
    <source>
        <dbReference type="Proteomes" id="UP000785200"/>
    </source>
</evidence>
<dbReference type="OrthoDB" id="10053431at2759"/>
<dbReference type="GO" id="GO:0006044">
    <property type="term" value="P:N-acetylglucosamine metabolic process"/>
    <property type="evidence" value="ECO:0007669"/>
    <property type="project" value="TreeGrafter"/>
</dbReference>
<comment type="caution">
    <text evidence="1">The sequence shown here is derived from an EMBL/GenBank/DDBJ whole genome shotgun (WGS) entry which is preliminary data.</text>
</comment>